<organism evidence="3 4">
    <name type="scientific">Raineyella antarctica</name>
    <dbReference type="NCBI Taxonomy" id="1577474"/>
    <lineage>
        <taxon>Bacteria</taxon>
        <taxon>Bacillati</taxon>
        <taxon>Actinomycetota</taxon>
        <taxon>Actinomycetes</taxon>
        <taxon>Propionibacteriales</taxon>
        <taxon>Propionibacteriaceae</taxon>
        <taxon>Raineyella</taxon>
    </lineage>
</organism>
<dbReference type="STRING" id="1577474.GA0111570_10386"/>
<dbReference type="InterPro" id="IPR050721">
    <property type="entry name" value="Trk_Ktr_HKT_K-transport"/>
</dbReference>
<proteinExistence type="predicted"/>
<dbReference type="SUPFAM" id="SSF51735">
    <property type="entry name" value="NAD(P)-binding Rossmann-fold domains"/>
    <property type="match status" value="1"/>
</dbReference>
<dbReference type="Gene3D" id="3.40.50.720">
    <property type="entry name" value="NAD(P)-binding Rossmann-like Domain"/>
    <property type="match status" value="1"/>
</dbReference>
<dbReference type="AlphaFoldDB" id="A0A1G6GHX0"/>
<dbReference type="PROSITE" id="PS51201">
    <property type="entry name" value="RCK_N"/>
    <property type="match status" value="1"/>
</dbReference>
<protein>
    <submittedName>
        <fullName evidence="3">Trk system potassium uptake protein TrkA</fullName>
    </submittedName>
</protein>
<dbReference type="InterPro" id="IPR003148">
    <property type="entry name" value="RCK_N"/>
</dbReference>
<name>A0A1G6GHX0_9ACTN</name>
<keyword evidence="4" id="KW-1185">Reference proteome</keyword>
<evidence type="ECO:0000259" key="1">
    <source>
        <dbReference type="PROSITE" id="PS51201"/>
    </source>
</evidence>
<reference evidence="3 4" key="1">
    <citation type="submission" date="2016-06" db="EMBL/GenBank/DDBJ databases">
        <authorList>
            <person name="Olsen C.W."/>
            <person name="Carey S."/>
            <person name="Hinshaw L."/>
            <person name="Karasin A.I."/>
        </authorList>
    </citation>
    <scope>NUCLEOTIDE SEQUENCE [LARGE SCALE GENOMIC DNA]</scope>
    <source>
        <strain evidence="3 4">LZ-22</strain>
    </source>
</reference>
<evidence type="ECO:0000259" key="2">
    <source>
        <dbReference type="PROSITE" id="PS51202"/>
    </source>
</evidence>
<dbReference type="Proteomes" id="UP000199086">
    <property type="component" value="Unassembled WGS sequence"/>
</dbReference>
<dbReference type="GO" id="GO:0008324">
    <property type="term" value="F:monoatomic cation transmembrane transporter activity"/>
    <property type="evidence" value="ECO:0007669"/>
    <property type="project" value="InterPro"/>
</dbReference>
<dbReference type="GO" id="GO:0006813">
    <property type="term" value="P:potassium ion transport"/>
    <property type="evidence" value="ECO:0007669"/>
    <property type="project" value="InterPro"/>
</dbReference>
<dbReference type="SUPFAM" id="SSF116726">
    <property type="entry name" value="TrkA C-terminal domain-like"/>
    <property type="match status" value="1"/>
</dbReference>
<feature type="domain" description="RCK N-terminal" evidence="1">
    <location>
        <begin position="11"/>
        <end position="126"/>
    </location>
</feature>
<dbReference type="Pfam" id="PF02254">
    <property type="entry name" value="TrkA_N"/>
    <property type="match status" value="1"/>
</dbReference>
<feature type="domain" description="RCK C-terminal" evidence="2">
    <location>
        <begin position="145"/>
        <end position="224"/>
    </location>
</feature>
<dbReference type="Pfam" id="PF02080">
    <property type="entry name" value="TrkA_C"/>
    <property type="match status" value="1"/>
</dbReference>
<dbReference type="PANTHER" id="PTHR43833">
    <property type="entry name" value="POTASSIUM CHANNEL PROTEIN 2-RELATED-RELATED"/>
    <property type="match status" value="1"/>
</dbReference>
<dbReference type="RefSeq" id="WP_092607407.1">
    <property type="nucleotide sequence ID" value="NZ_FMYF01000003.1"/>
</dbReference>
<dbReference type="InterPro" id="IPR006037">
    <property type="entry name" value="RCK_C"/>
</dbReference>
<accession>A0A1G6GHX0</accession>
<dbReference type="Gene3D" id="3.30.70.1450">
    <property type="entry name" value="Regulator of K+ conductance, C-terminal domain"/>
    <property type="match status" value="1"/>
</dbReference>
<dbReference type="InterPro" id="IPR036291">
    <property type="entry name" value="NAD(P)-bd_dom_sf"/>
</dbReference>
<dbReference type="InterPro" id="IPR036721">
    <property type="entry name" value="RCK_C_sf"/>
</dbReference>
<evidence type="ECO:0000313" key="3">
    <source>
        <dbReference type="EMBL" id="SDB80766.1"/>
    </source>
</evidence>
<dbReference type="PANTHER" id="PTHR43833:SF7">
    <property type="entry name" value="KTR SYSTEM POTASSIUM UPTAKE PROTEIN C"/>
    <property type="match status" value="1"/>
</dbReference>
<sequence length="224" mass="24883">MGRSRDRHDNDETVLVVGLGLFGSATARALTELNVPVIAITDDHAQVVHYADEFTHVIEMDPSDREALDQIGIRDIHKAIVALSKVELSIMTVLALTEIGVEEIWARAATREHGAILERIGAHHVVYSERSTGRRVAHAAAGYMIDYFEFEDGFAIARTKAPRLTWDKPLSETLVRTRNNVTIVGVKRTGQDFVYAVPETLIHEGDELIVSGRTAQVDAFCRLR</sequence>
<dbReference type="PROSITE" id="PS51202">
    <property type="entry name" value="RCK_C"/>
    <property type="match status" value="1"/>
</dbReference>
<dbReference type="OrthoDB" id="9776294at2"/>
<evidence type="ECO:0000313" key="4">
    <source>
        <dbReference type="Proteomes" id="UP000199086"/>
    </source>
</evidence>
<gene>
    <name evidence="3" type="ORF">GA0111570_10386</name>
</gene>
<dbReference type="EMBL" id="FMYF01000003">
    <property type="protein sequence ID" value="SDB80766.1"/>
    <property type="molecule type" value="Genomic_DNA"/>
</dbReference>